<dbReference type="RefSeq" id="WP_249737773.1">
    <property type="nucleotide sequence ID" value="NZ_JAKNCJ010000004.1"/>
</dbReference>
<proteinExistence type="predicted"/>
<sequence>MSTEILTGTAGIPSPEKATAPVIPIRTMAPGPDARYQSTLREVRRSIDLASFDLTRTSGYPEEGLTALQRRVAVAREVLMGLLVEELEAALDGVRALGREIGAQVFALELRRDPGAVLWASPIPRFYDADGERVDPGTAMYRDARFDALVKADLTRPVLERLAEREDWDLDADDHVIVAVVAAAERARS</sequence>
<dbReference type="Proteomes" id="UP001203761">
    <property type="component" value="Unassembled WGS sequence"/>
</dbReference>
<gene>
    <name evidence="1" type="ORF">Bequi_09915</name>
</gene>
<evidence type="ECO:0008006" key="3">
    <source>
        <dbReference type="Google" id="ProtNLM"/>
    </source>
</evidence>
<comment type="caution">
    <text evidence="1">The sequence shown here is derived from an EMBL/GenBank/DDBJ whole genome shotgun (WGS) entry which is preliminary data.</text>
</comment>
<dbReference type="EMBL" id="JAKNCJ010000004">
    <property type="protein sequence ID" value="MCL6423699.1"/>
    <property type="molecule type" value="Genomic_DNA"/>
</dbReference>
<reference evidence="1" key="1">
    <citation type="submission" date="2022-02" db="EMBL/GenBank/DDBJ databases">
        <authorList>
            <person name="Lee M."/>
            <person name="Kim S.-J."/>
            <person name="Jung M.-Y."/>
        </authorList>
    </citation>
    <scope>NUCLEOTIDE SEQUENCE</scope>
    <source>
        <strain evidence="1">JHP9</strain>
    </source>
</reference>
<organism evidence="1 2">
    <name type="scientific">Brachybacterium equifaecis</name>
    <dbReference type="NCBI Taxonomy" id="2910770"/>
    <lineage>
        <taxon>Bacteria</taxon>
        <taxon>Bacillati</taxon>
        <taxon>Actinomycetota</taxon>
        <taxon>Actinomycetes</taxon>
        <taxon>Micrococcales</taxon>
        <taxon>Dermabacteraceae</taxon>
        <taxon>Brachybacterium</taxon>
    </lineage>
</organism>
<evidence type="ECO:0000313" key="1">
    <source>
        <dbReference type="EMBL" id="MCL6423699.1"/>
    </source>
</evidence>
<accession>A0ABT0R1S9</accession>
<keyword evidence="2" id="KW-1185">Reference proteome</keyword>
<name>A0ABT0R1S9_9MICO</name>
<evidence type="ECO:0000313" key="2">
    <source>
        <dbReference type="Proteomes" id="UP001203761"/>
    </source>
</evidence>
<protein>
    <recommendedName>
        <fullName evidence="3">Histidine kinase</fullName>
    </recommendedName>
</protein>